<evidence type="ECO:0000313" key="2">
    <source>
        <dbReference type="EMBL" id="GEM17839.1"/>
    </source>
</evidence>
<protein>
    <submittedName>
        <fullName evidence="2">Uncharacterized protein</fullName>
    </submittedName>
</protein>
<name>A0A829X8Q6_GLUOY</name>
<dbReference type="Proteomes" id="UP000484858">
    <property type="component" value="Unassembled WGS sequence"/>
</dbReference>
<accession>A0A829X8Q6</accession>
<comment type="caution">
    <text evidence="2">The sequence shown here is derived from an EMBL/GenBank/DDBJ whole genome shotgun (WGS) entry which is preliminary data.</text>
</comment>
<reference evidence="2 3" key="1">
    <citation type="submission" date="2013-04" db="EMBL/GenBank/DDBJ databases">
        <title>Gluconobacter oxydans NBRC 3293 whole genome sequence.</title>
        <authorList>
            <person name="Matsutani M."/>
            <person name="Yakushi T."/>
            <person name="Matsushita K."/>
        </authorList>
    </citation>
    <scope>NUCLEOTIDE SEQUENCE [LARGE SCALE GENOMIC DNA]</scope>
    <source>
        <strain evidence="2 3">NBRC 3293</strain>
    </source>
</reference>
<feature type="transmembrane region" description="Helical" evidence="1">
    <location>
        <begin position="12"/>
        <end position="34"/>
    </location>
</feature>
<keyword evidence="1" id="KW-0472">Membrane</keyword>
<gene>
    <name evidence="2" type="ORF">NBRC3293_2336</name>
</gene>
<proteinExistence type="predicted"/>
<keyword evidence="1" id="KW-1133">Transmembrane helix</keyword>
<organism evidence="2 3">
    <name type="scientific">Gluconobacter oxydans NBRC 3293</name>
    <dbReference type="NCBI Taxonomy" id="1315969"/>
    <lineage>
        <taxon>Bacteria</taxon>
        <taxon>Pseudomonadati</taxon>
        <taxon>Pseudomonadota</taxon>
        <taxon>Alphaproteobacteria</taxon>
        <taxon>Acetobacterales</taxon>
        <taxon>Acetobacteraceae</taxon>
        <taxon>Gluconobacter</taxon>
    </lineage>
</organism>
<dbReference type="EMBL" id="BARJ01000011">
    <property type="protein sequence ID" value="GEM17839.1"/>
    <property type="molecule type" value="Genomic_DNA"/>
</dbReference>
<dbReference type="AlphaFoldDB" id="A0A829X8Q6"/>
<keyword evidence="1" id="KW-0812">Transmembrane</keyword>
<sequence>MHCWQKSVLHDLLAAAIILVPLLSGITLAMIGAAQDLRGE</sequence>
<evidence type="ECO:0000256" key="1">
    <source>
        <dbReference type="SAM" id="Phobius"/>
    </source>
</evidence>
<evidence type="ECO:0000313" key="3">
    <source>
        <dbReference type="Proteomes" id="UP000484858"/>
    </source>
</evidence>